<gene>
    <name evidence="1" type="ORF">ANCDUO_24403</name>
</gene>
<dbReference type="OrthoDB" id="5850793at2759"/>
<feature type="non-terminal residue" evidence="1">
    <location>
        <position position="1"/>
    </location>
</feature>
<sequence length="118" mass="13147">VRFNRGVKTQGCVISVVRPDREEVREKLRGQKSLLSKKKSVGRTLSNKTDGDDWTLQLPSNSRKLLNDVSAVENDVQTLANDGYDGVAEFSLKSLIADRTLARKSTREKCAVRVCLLV</sequence>
<evidence type="ECO:0000313" key="2">
    <source>
        <dbReference type="Proteomes" id="UP000054047"/>
    </source>
</evidence>
<dbReference type="EMBL" id="KN772085">
    <property type="protein sequence ID" value="KIH45556.1"/>
    <property type="molecule type" value="Genomic_DNA"/>
</dbReference>
<keyword evidence="2" id="KW-1185">Reference proteome</keyword>
<dbReference type="Proteomes" id="UP000054047">
    <property type="component" value="Unassembled WGS sequence"/>
</dbReference>
<proteinExistence type="predicted"/>
<reference evidence="1 2" key="1">
    <citation type="submission" date="2013-12" db="EMBL/GenBank/DDBJ databases">
        <title>Draft genome of the parsitic nematode Ancylostoma duodenale.</title>
        <authorList>
            <person name="Mitreva M."/>
        </authorList>
    </citation>
    <scope>NUCLEOTIDE SEQUENCE [LARGE SCALE GENOMIC DNA]</scope>
    <source>
        <strain evidence="1 2">Zhejiang</strain>
    </source>
</reference>
<protein>
    <submittedName>
        <fullName evidence="1">Uncharacterized protein</fullName>
    </submittedName>
</protein>
<dbReference type="AlphaFoldDB" id="A0A0C2FL15"/>
<organism evidence="1 2">
    <name type="scientific">Ancylostoma duodenale</name>
    <dbReference type="NCBI Taxonomy" id="51022"/>
    <lineage>
        <taxon>Eukaryota</taxon>
        <taxon>Metazoa</taxon>
        <taxon>Ecdysozoa</taxon>
        <taxon>Nematoda</taxon>
        <taxon>Chromadorea</taxon>
        <taxon>Rhabditida</taxon>
        <taxon>Rhabditina</taxon>
        <taxon>Rhabditomorpha</taxon>
        <taxon>Strongyloidea</taxon>
        <taxon>Ancylostomatidae</taxon>
        <taxon>Ancylostomatinae</taxon>
        <taxon>Ancylostoma</taxon>
    </lineage>
</organism>
<evidence type="ECO:0000313" key="1">
    <source>
        <dbReference type="EMBL" id="KIH45556.1"/>
    </source>
</evidence>
<name>A0A0C2FL15_9BILA</name>
<accession>A0A0C2FL15</accession>